<dbReference type="SMART" id="SM00042">
    <property type="entry name" value="CUB"/>
    <property type="match status" value="2"/>
</dbReference>
<dbReference type="Gene3D" id="2.60.120.290">
    <property type="entry name" value="Spermadhesin, CUB domain"/>
    <property type="match status" value="2"/>
</dbReference>
<feature type="chain" id="PRO_5040175756" evidence="5">
    <location>
        <begin position="26"/>
        <end position="610"/>
    </location>
</feature>
<dbReference type="PANTHER" id="PTHR24255:SF31">
    <property type="entry name" value="CUBILIN-LIKE PROTEIN"/>
    <property type="match status" value="1"/>
</dbReference>
<dbReference type="OrthoDB" id="10009301at2759"/>
<evidence type="ECO:0000259" key="7">
    <source>
        <dbReference type="PROSITE" id="PS50026"/>
    </source>
</evidence>
<dbReference type="Gene3D" id="2.170.300.10">
    <property type="entry name" value="Tie2 ligand-binding domain superfamily"/>
    <property type="match status" value="1"/>
</dbReference>
<evidence type="ECO:0000313" key="9">
    <source>
        <dbReference type="EMBL" id="KAJ8031793.1"/>
    </source>
</evidence>
<dbReference type="Pfam" id="PF00008">
    <property type="entry name" value="EGF"/>
    <property type="match status" value="1"/>
</dbReference>
<dbReference type="EMBL" id="JAIZAY010000012">
    <property type="protein sequence ID" value="KAJ8031793.1"/>
    <property type="molecule type" value="Genomic_DNA"/>
</dbReference>
<dbReference type="CDD" id="cd00041">
    <property type="entry name" value="CUB"/>
    <property type="match status" value="2"/>
</dbReference>
<organism evidence="9 10">
    <name type="scientific">Holothuria leucospilota</name>
    <name type="common">Black long sea cucumber</name>
    <name type="synonym">Mertensiothuria leucospilota</name>
    <dbReference type="NCBI Taxonomy" id="206669"/>
    <lineage>
        <taxon>Eukaryota</taxon>
        <taxon>Metazoa</taxon>
        <taxon>Echinodermata</taxon>
        <taxon>Eleutherozoa</taxon>
        <taxon>Echinozoa</taxon>
        <taxon>Holothuroidea</taxon>
        <taxon>Aspidochirotacea</taxon>
        <taxon>Aspidochirotida</taxon>
        <taxon>Holothuriidae</taxon>
        <taxon>Holothuria</taxon>
    </lineage>
</organism>
<dbReference type="Gene3D" id="2.10.25.10">
    <property type="entry name" value="Laminin"/>
    <property type="match status" value="1"/>
</dbReference>
<dbReference type="PRINTS" id="PR00258">
    <property type="entry name" value="SPERACTRCPTR"/>
</dbReference>
<feature type="disulfide bond" evidence="3">
    <location>
        <begin position="241"/>
        <end position="258"/>
    </location>
</feature>
<dbReference type="InterPro" id="IPR056806">
    <property type="entry name" value="EGF_STAB1-2"/>
</dbReference>
<dbReference type="InterPro" id="IPR000742">
    <property type="entry name" value="EGF"/>
</dbReference>
<dbReference type="PROSITE" id="PS01180">
    <property type="entry name" value="CUB"/>
    <property type="match status" value="2"/>
</dbReference>
<dbReference type="SUPFAM" id="SSF56487">
    <property type="entry name" value="SRCR-like"/>
    <property type="match status" value="1"/>
</dbReference>
<feature type="disulfide bond" evidence="4">
    <location>
        <begin position="546"/>
        <end position="607"/>
    </location>
</feature>
<dbReference type="GO" id="GO:0016020">
    <property type="term" value="C:membrane"/>
    <property type="evidence" value="ECO:0007669"/>
    <property type="project" value="InterPro"/>
</dbReference>
<dbReference type="PROSITE" id="PS00420">
    <property type="entry name" value="SRCR_1"/>
    <property type="match status" value="1"/>
</dbReference>
<accession>A0A9Q1BSC9</accession>
<evidence type="ECO:0000256" key="4">
    <source>
        <dbReference type="PROSITE-ProRule" id="PRU00196"/>
    </source>
</evidence>
<dbReference type="Pfam" id="PF00431">
    <property type="entry name" value="CUB"/>
    <property type="match status" value="2"/>
</dbReference>
<feature type="signal peptide" evidence="5">
    <location>
        <begin position="1"/>
        <end position="25"/>
    </location>
</feature>
<protein>
    <submittedName>
        <fullName evidence="9">Deleted in malignant brain tumors 1 protein</fullName>
    </submittedName>
</protein>
<evidence type="ECO:0000259" key="8">
    <source>
        <dbReference type="PROSITE" id="PS50287"/>
    </source>
</evidence>
<feature type="domain" description="EGF-like" evidence="7">
    <location>
        <begin position="96"/>
        <end position="130"/>
    </location>
</feature>
<dbReference type="InterPro" id="IPR000859">
    <property type="entry name" value="CUB_dom"/>
</dbReference>
<feature type="disulfide bond" evidence="3">
    <location>
        <begin position="260"/>
        <end position="269"/>
    </location>
</feature>
<dbReference type="InterPro" id="IPR001190">
    <property type="entry name" value="SRCR"/>
</dbReference>
<feature type="disulfide bond" evidence="4">
    <location>
        <begin position="533"/>
        <end position="597"/>
    </location>
</feature>
<dbReference type="GO" id="GO:0004252">
    <property type="term" value="F:serine-type endopeptidase activity"/>
    <property type="evidence" value="ECO:0007669"/>
    <property type="project" value="TreeGrafter"/>
</dbReference>
<dbReference type="InterPro" id="IPR036772">
    <property type="entry name" value="SRCR-like_dom_sf"/>
</dbReference>
<keyword evidence="2 4" id="KW-1015">Disulfide bond</keyword>
<proteinExistence type="predicted"/>
<keyword evidence="1 5" id="KW-0732">Signal</keyword>
<evidence type="ECO:0000256" key="2">
    <source>
        <dbReference type="ARBA" id="ARBA00023157"/>
    </source>
</evidence>
<dbReference type="GO" id="GO:0005615">
    <property type="term" value="C:extracellular space"/>
    <property type="evidence" value="ECO:0007669"/>
    <property type="project" value="TreeGrafter"/>
</dbReference>
<feature type="domain" description="SRCR" evidence="8">
    <location>
        <begin position="508"/>
        <end position="608"/>
    </location>
</feature>
<sequence length="610" mass="66405">MQGKSGGMRLLRLFLLVTLLTGADADNDYTCTSSQPLFPSVSPVHLYLAGSGRPPIHFDRYLASGNTVPFTEGNQTQLSEDIAGLEIPAKCPRNRYGIGCEQYCICYNGGICNDVGECICPPGFIGNSCEDVNSPNCFGAQCQYLCDDEVFNLNHFQGTCGGNLFCLPDPYGCSCSPGYHGLGCDEECAEGKFGANCQQTCHCASGSTCDNKMGLCTPSNCQDGWTGVNCNQQITCRHEPCLNGGTCYENQTPQDFWCSCRTGFTGDRCAVCGGVFTDPTGTFHSPLYPEQYPNNSRCIYVIEAEEGEFIRLTFTMFSIEYDLYCEYDYVEVYDNTTGGFMGRYCGDDILPVLTSEGHVMTVVFHSDSSVTETGFTAIYEVLESSPAVCGGVFTDPTGIFHSPLYPDQYLNNSNCVYVIKAEEGEFIRLNFAMFSIEYQDNCQFDYVEVYDNTTGGFMGRYCGSDIPPALISAGHIMTVVFHSDDSVIDNGFTVYYEVLESLPGEGLIRLVGGATASEGRVEVFHDGEWGTICGDLWDNDDATVICRQLGFGDSGSGLVSTTFGQGVGKIWLDEVDCSGSESKISDCRSRGWGVHDCSHDDDAGVICEMS</sequence>
<reference evidence="9" key="1">
    <citation type="submission" date="2021-10" db="EMBL/GenBank/DDBJ databases">
        <title>Tropical sea cucumber genome reveals ecological adaptation and Cuvierian tubules defense mechanism.</title>
        <authorList>
            <person name="Chen T."/>
        </authorList>
    </citation>
    <scope>NUCLEOTIDE SEQUENCE</scope>
    <source>
        <strain evidence="9">Nanhai2018</strain>
        <tissue evidence="9">Muscle</tissue>
    </source>
</reference>
<dbReference type="FunFam" id="3.10.250.10:FF:000001">
    <property type="entry name" value="Lysyl oxidase 4 isoform X1"/>
    <property type="match status" value="1"/>
</dbReference>
<evidence type="ECO:0000259" key="6">
    <source>
        <dbReference type="PROSITE" id="PS01180"/>
    </source>
</evidence>
<keyword evidence="3" id="KW-0245">EGF-like domain</keyword>
<dbReference type="PROSITE" id="PS01186">
    <property type="entry name" value="EGF_2"/>
    <property type="match status" value="1"/>
</dbReference>
<evidence type="ECO:0000313" key="10">
    <source>
        <dbReference type="Proteomes" id="UP001152320"/>
    </source>
</evidence>
<evidence type="ECO:0000256" key="5">
    <source>
        <dbReference type="SAM" id="SignalP"/>
    </source>
</evidence>
<dbReference type="CDD" id="cd00054">
    <property type="entry name" value="EGF_CA"/>
    <property type="match status" value="1"/>
</dbReference>
<gene>
    <name evidence="9" type="ORF">HOLleu_25103</name>
</gene>
<dbReference type="SMART" id="SM00202">
    <property type="entry name" value="SR"/>
    <property type="match status" value="1"/>
</dbReference>
<evidence type="ECO:0000256" key="1">
    <source>
        <dbReference type="ARBA" id="ARBA00022729"/>
    </source>
</evidence>
<dbReference type="PROSITE" id="PS50026">
    <property type="entry name" value="EGF_3"/>
    <property type="match status" value="2"/>
</dbReference>
<dbReference type="SUPFAM" id="SSF57196">
    <property type="entry name" value="EGF/Laminin"/>
    <property type="match status" value="1"/>
</dbReference>
<dbReference type="SMART" id="SM00181">
    <property type="entry name" value="EGF"/>
    <property type="match status" value="4"/>
</dbReference>
<dbReference type="AlphaFoldDB" id="A0A9Q1BSC9"/>
<keyword evidence="10" id="KW-1185">Reference proteome</keyword>
<feature type="domain" description="EGF-like" evidence="7">
    <location>
        <begin position="232"/>
        <end position="270"/>
    </location>
</feature>
<feature type="disulfide bond" evidence="4">
    <location>
        <begin position="577"/>
        <end position="587"/>
    </location>
</feature>
<dbReference type="Pfam" id="PF24887">
    <property type="entry name" value="EGF_STAB1-2"/>
    <property type="match status" value="1"/>
</dbReference>
<dbReference type="PROSITE" id="PS50287">
    <property type="entry name" value="SRCR_2"/>
    <property type="match status" value="1"/>
</dbReference>
<comment type="caution">
    <text evidence="9">The sequence shown here is derived from an EMBL/GenBank/DDBJ whole genome shotgun (WGS) entry which is preliminary data.</text>
</comment>
<comment type="caution">
    <text evidence="3">Lacks conserved residue(s) required for the propagation of feature annotation.</text>
</comment>
<dbReference type="Proteomes" id="UP001152320">
    <property type="component" value="Chromosome 12"/>
</dbReference>
<dbReference type="Gene3D" id="3.10.250.10">
    <property type="entry name" value="SRCR-like domain"/>
    <property type="match status" value="1"/>
</dbReference>
<feature type="domain" description="CUB" evidence="6">
    <location>
        <begin position="272"/>
        <end position="382"/>
    </location>
</feature>
<dbReference type="PANTHER" id="PTHR24255">
    <property type="entry name" value="COMPLEMENT COMPONENT 1, S SUBCOMPONENT-RELATED"/>
    <property type="match status" value="1"/>
</dbReference>
<name>A0A9Q1BSC9_HOLLE</name>
<dbReference type="PROSITE" id="PS00022">
    <property type="entry name" value="EGF_1"/>
    <property type="match status" value="3"/>
</dbReference>
<dbReference type="SUPFAM" id="SSF49854">
    <property type="entry name" value="Spermadhesin, CUB domain"/>
    <property type="match status" value="2"/>
</dbReference>
<dbReference type="InterPro" id="IPR035914">
    <property type="entry name" value="Sperma_CUB_dom_sf"/>
</dbReference>
<feature type="disulfide bond" evidence="3">
    <location>
        <begin position="120"/>
        <end position="129"/>
    </location>
</feature>
<dbReference type="Pfam" id="PF00530">
    <property type="entry name" value="SRCR"/>
    <property type="match status" value="1"/>
</dbReference>
<feature type="domain" description="CUB" evidence="6">
    <location>
        <begin position="389"/>
        <end position="499"/>
    </location>
</feature>
<dbReference type="FunFam" id="2.60.120.290:FF:000005">
    <property type="entry name" value="Procollagen C-endopeptidase enhancer 1"/>
    <property type="match status" value="2"/>
</dbReference>
<evidence type="ECO:0000256" key="3">
    <source>
        <dbReference type="PROSITE-ProRule" id="PRU00076"/>
    </source>
</evidence>